<feature type="domain" description="4Fe-4S ferredoxin-type" evidence="1">
    <location>
        <begin position="33"/>
        <end position="66"/>
    </location>
</feature>
<accession>T0ZEU9</accession>
<dbReference type="InterPro" id="IPR009051">
    <property type="entry name" value="Helical_ferredxn"/>
</dbReference>
<dbReference type="AlphaFoldDB" id="T0ZEU9"/>
<dbReference type="SUPFAM" id="SSF46548">
    <property type="entry name" value="alpha-helical ferredoxin"/>
    <property type="match status" value="1"/>
</dbReference>
<dbReference type="Gene3D" id="3.50.50.60">
    <property type="entry name" value="FAD/NAD(P)-binding domain"/>
    <property type="match status" value="1"/>
</dbReference>
<evidence type="ECO:0000259" key="1">
    <source>
        <dbReference type="PROSITE" id="PS51379"/>
    </source>
</evidence>
<reference evidence="2" key="1">
    <citation type="submission" date="2013-08" db="EMBL/GenBank/DDBJ databases">
        <authorList>
            <person name="Mendez C."/>
            <person name="Richter M."/>
            <person name="Ferrer M."/>
            <person name="Sanchez J."/>
        </authorList>
    </citation>
    <scope>NUCLEOTIDE SEQUENCE</scope>
</reference>
<dbReference type="InterPro" id="IPR017896">
    <property type="entry name" value="4Fe4S_Fe-S-bd"/>
</dbReference>
<gene>
    <name evidence="2" type="ORF">B1B_18966</name>
</gene>
<dbReference type="Gene3D" id="1.10.1060.10">
    <property type="entry name" value="Alpha-helical ferredoxin"/>
    <property type="match status" value="1"/>
</dbReference>
<dbReference type="InterPro" id="IPR023753">
    <property type="entry name" value="FAD/NAD-binding_dom"/>
</dbReference>
<feature type="non-terminal residue" evidence="2">
    <location>
        <position position="277"/>
    </location>
</feature>
<dbReference type="InterPro" id="IPR028261">
    <property type="entry name" value="DPD_II"/>
</dbReference>
<dbReference type="GO" id="GO:0051536">
    <property type="term" value="F:iron-sulfur cluster binding"/>
    <property type="evidence" value="ECO:0007669"/>
    <property type="project" value="InterPro"/>
</dbReference>
<proteinExistence type="predicted"/>
<dbReference type="Pfam" id="PF07992">
    <property type="entry name" value="Pyr_redox_2"/>
    <property type="match status" value="1"/>
</dbReference>
<dbReference type="PRINTS" id="PR00419">
    <property type="entry name" value="ADXRDTASE"/>
</dbReference>
<protein>
    <submittedName>
        <fullName evidence="2">Pyridine nucleotide-disulfide oxidoreductase family protein</fullName>
    </submittedName>
</protein>
<dbReference type="SUPFAM" id="SSF51971">
    <property type="entry name" value="Nucleotide-binding domain"/>
    <property type="match status" value="1"/>
</dbReference>
<sequence length="277" mass="29488">MREPRRADIRPGRLSPQTYAAHFADRVAPLTEAQALLEANRCLYCFDAPCMHACPTHIDVPSFIRRIAEGNARGAAESILESNPLGGSCARDCPTEVLCEQVCVRNTQQGQPVAIGRLQRFAVDALMASAQPRIFTRAPASDRRVAVIGAGPAGLACAHALAREGHAVALFDAKPKAGGLNEYGVAAYKVAGSFAQREVEWLLAIGGITLRSGWRLSSAAQFEALRREYDAVFLGVGLGNTQQLGVPGEALDGVVDAVEFIGTLRQAQDLGTLPVGR</sequence>
<dbReference type="EMBL" id="AUZY01012729">
    <property type="protein sequence ID" value="EQD28170.1"/>
    <property type="molecule type" value="Genomic_DNA"/>
</dbReference>
<dbReference type="GO" id="GO:0016491">
    <property type="term" value="F:oxidoreductase activity"/>
    <property type="evidence" value="ECO:0007669"/>
    <property type="project" value="InterPro"/>
</dbReference>
<organism evidence="2">
    <name type="scientific">mine drainage metagenome</name>
    <dbReference type="NCBI Taxonomy" id="410659"/>
    <lineage>
        <taxon>unclassified sequences</taxon>
        <taxon>metagenomes</taxon>
        <taxon>ecological metagenomes</taxon>
    </lineage>
</organism>
<name>T0ZEU9_9ZZZZ</name>
<comment type="caution">
    <text evidence="2">The sequence shown here is derived from an EMBL/GenBank/DDBJ whole genome shotgun (WGS) entry which is preliminary data.</text>
</comment>
<evidence type="ECO:0000313" key="2">
    <source>
        <dbReference type="EMBL" id="EQD28170.1"/>
    </source>
</evidence>
<dbReference type="Pfam" id="PF14691">
    <property type="entry name" value="Fer4_20"/>
    <property type="match status" value="1"/>
</dbReference>
<reference evidence="2" key="2">
    <citation type="journal article" date="2014" name="ISME J.">
        <title>Microbial stratification in low pH oxic and suboxic macroscopic growths along an acid mine drainage.</title>
        <authorList>
            <person name="Mendez-Garcia C."/>
            <person name="Mesa V."/>
            <person name="Sprenger R.R."/>
            <person name="Richter M."/>
            <person name="Diez M.S."/>
            <person name="Solano J."/>
            <person name="Bargiela R."/>
            <person name="Golyshina O.V."/>
            <person name="Manteca A."/>
            <person name="Ramos J.L."/>
            <person name="Gallego J.R."/>
            <person name="Llorente I."/>
            <person name="Martins Dos Santos V.A."/>
            <person name="Jensen O.N."/>
            <person name="Pelaez A.I."/>
            <person name="Sanchez J."/>
            <person name="Ferrer M."/>
        </authorList>
    </citation>
    <scope>NUCLEOTIDE SEQUENCE</scope>
</reference>
<dbReference type="PROSITE" id="PS51379">
    <property type="entry name" value="4FE4S_FER_2"/>
    <property type="match status" value="1"/>
</dbReference>
<dbReference type="InterPro" id="IPR036188">
    <property type="entry name" value="FAD/NAD-bd_sf"/>
</dbReference>
<dbReference type="PANTHER" id="PTHR42783:SF3">
    <property type="entry name" value="GLUTAMATE SYNTHASE [NADPH] SMALL CHAIN-RELATED"/>
    <property type="match status" value="1"/>
</dbReference>
<dbReference type="PANTHER" id="PTHR42783">
    <property type="entry name" value="GLUTAMATE SYNTHASE [NADPH] SMALL CHAIN"/>
    <property type="match status" value="1"/>
</dbReference>